<keyword evidence="3" id="KW-1185">Reference proteome</keyword>
<sequence length="210" mass="21911">MPVTLAELLVADPPEAWRAAGFTVDDDGTSRVGTVRIRLLGDAAGKGVMGWALRGLPEERADVDGVPTTATDEPAAEPAGHPNGTTHIDHVVLLAPDLTRTVAALGDIGLEPRRERDGELGGGPVRQVFYRLGEVILEVVGAPGVTGEGPATIWGLTHTVADIDAAAALLGEHAAPVKDAVQPGRRITTLRTRELGMSVRTALISPHVKD</sequence>
<name>A0ABX7PI11_9ACTN</name>
<dbReference type="Proteomes" id="UP000662818">
    <property type="component" value="Chromosome"/>
</dbReference>
<dbReference type="EMBL" id="CP022295">
    <property type="protein sequence ID" value="QSR25315.1"/>
    <property type="molecule type" value="Genomic_DNA"/>
</dbReference>
<protein>
    <submittedName>
        <fullName evidence="2">Glyoxalase</fullName>
    </submittedName>
</protein>
<reference evidence="2 3" key="1">
    <citation type="submission" date="2017-06" db="EMBL/GenBank/DDBJ databases">
        <title>Complete Genome Sequence of the Soil Carbazole-Degrading Bacterium Nocardioides aromaticivorans IC177.</title>
        <authorList>
            <person name="Vejarano F."/>
            <person name="Suzuki-Minakuchi C."/>
            <person name="Ohtsubo Y."/>
            <person name="Tsuda M."/>
            <person name="Okada K."/>
            <person name="Nojiri H."/>
        </authorList>
    </citation>
    <scope>NUCLEOTIDE SEQUENCE [LARGE SCALE GENOMIC DNA]</scope>
    <source>
        <strain evidence="2 3">IC177</strain>
    </source>
</reference>
<evidence type="ECO:0000313" key="2">
    <source>
        <dbReference type="EMBL" id="QSR25315.1"/>
    </source>
</evidence>
<feature type="compositionally biased region" description="Low complexity" evidence="1">
    <location>
        <begin position="67"/>
        <end position="79"/>
    </location>
</feature>
<dbReference type="SUPFAM" id="SSF54593">
    <property type="entry name" value="Glyoxalase/Bleomycin resistance protein/Dihydroxybiphenyl dioxygenase"/>
    <property type="match status" value="1"/>
</dbReference>
<evidence type="ECO:0000313" key="3">
    <source>
        <dbReference type="Proteomes" id="UP000662818"/>
    </source>
</evidence>
<proteinExistence type="predicted"/>
<feature type="region of interest" description="Disordered" evidence="1">
    <location>
        <begin position="62"/>
        <end position="86"/>
    </location>
</feature>
<accession>A0ABX7PI11</accession>
<dbReference type="InterPro" id="IPR029068">
    <property type="entry name" value="Glyas_Bleomycin-R_OHBP_Dase"/>
</dbReference>
<dbReference type="RefSeq" id="WP_207009448.1">
    <property type="nucleotide sequence ID" value="NZ_CP022295.1"/>
</dbReference>
<dbReference type="Gene3D" id="3.10.180.10">
    <property type="entry name" value="2,3-Dihydroxybiphenyl 1,2-Dioxygenase, domain 1"/>
    <property type="match status" value="1"/>
</dbReference>
<evidence type="ECO:0000256" key="1">
    <source>
        <dbReference type="SAM" id="MobiDB-lite"/>
    </source>
</evidence>
<organism evidence="2 3">
    <name type="scientific">Nocardioides aromaticivorans</name>
    <dbReference type="NCBI Taxonomy" id="200618"/>
    <lineage>
        <taxon>Bacteria</taxon>
        <taxon>Bacillati</taxon>
        <taxon>Actinomycetota</taxon>
        <taxon>Actinomycetes</taxon>
        <taxon>Propionibacteriales</taxon>
        <taxon>Nocardioidaceae</taxon>
        <taxon>Nocardioides</taxon>
    </lineage>
</organism>
<gene>
    <name evidence="2" type="ORF">CFH99_06725</name>
</gene>